<feature type="region of interest" description="Disordered" evidence="11">
    <location>
        <begin position="1367"/>
        <end position="1551"/>
    </location>
</feature>
<feature type="compositionally biased region" description="Basic and acidic residues" evidence="11">
    <location>
        <begin position="721"/>
        <end position="731"/>
    </location>
</feature>
<evidence type="ECO:0000313" key="13">
    <source>
        <dbReference type="EMBL" id="PHJ21403.1"/>
    </source>
</evidence>
<dbReference type="VEuPathDB" id="ToxoDB:CSUI_004757"/>
<feature type="compositionally biased region" description="Basic and acidic residues" evidence="11">
    <location>
        <begin position="111"/>
        <end position="122"/>
    </location>
</feature>
<dbReference type="GO" id="GO:0008270">
    <property type="term" value="F:zinc ion binding"/>
    <property type="evidence" value="ECO:0007669"/>
    <property type="project" value="UniProtKB-UniRule"/>
</dbReference>
<feature type="region of interest" description="Disordered" evidence="11">
    <location>
        <begin position="906"/>
        <end position="926"/>
    </location>
</feature>
<sequence length="1643" mass="177620">MKKNISPPRLSSDGDTSQSSSPSSSHPRQGIGEEESPQQIQQSQESPRFGDEEDLSSSSCSVTSGVDTLPSHFVGSNLPIESQVEGASARSVEPRAVEETLSPPSVVEGRIMQREEERKTMNEVEGSSPGMSEQGRQSSEREEESTQERRETLASSTPPSLVPSLPQTSPSTRSAAGSTISSQAHPLEDSLIGRRDLSHEDSHRGEAGEEENLEGVLRFRIGGEREAPHEGRERNPSAVGVGGVAPAEAGMSSSSSLCSFNEISSLHTNALPSSSSREEEGEGMVRVQNLSSFFDSREGQDDVVGVKGGSLHPLHQSSISSCPVHDEPLRSSSSLSSSSSSSLLPSRQDTSRTREASDGVPGGALHSTGVFNESRPSANHEENSRVGSHPRRALVTAAQAVAEEMLGFFSGISRHAGEARRSRASQAERREEGEEEGQGGSGGRNRRRRREGEEEEGHHVGEEGDSCEEGEDVDLEGGGEQVHDERGRSLDDGNYDNDGEHGGSERNARSLSLFTFPVAGSFEGQGGGLREGIDEDAEEEEEEERREGGSEERERMDTEGGVSLMSSSYHDEGGGHPLSETPHYHGRVHAQEEEDEDERRPPPFSSSSFLPSSSPPHHYHGRVHSSLDERGTREGRRAEEGHPSSSSASSSSSRSNRTTMSSSVRLPSCASVPTFFDDVDIFLTKAQLLHLLQACKAHLEHIDSRYNAPRLSSRGTHTTRRRGEAAQEGSHDFSSSSSPTLRGKTSIDTSFSSTSSSLQSTFSSSSSACSPEPSVSSSSSSSVISPYGDGWIPDTSRSASSSSSSSSSSPSVSLPTLEEAVEAYGGSLPCVSRLLTSLLKSSSSSLFVLASYIIVSQLRDPHLLLTLISSTFTALGDTEAYTRLLPCLAPLNAILTPPLIVIISPSPSSSSTSGTPTASQEGEEDVSSPYLHPIPFSRLPSKPSSLLSSLASSYISSLSSLPLARSRCDQVWDGEHVAYRCLTCGGSQSSCICVFCFQEGNHLGHSYFIYRSSCGGCCDCGDASAWNPKGFCRHHPGSSKHIDPSAALSYHTKFVLLLLLRVLVRRLTMYALEKKWKETQLLCDFLLQLSEQHEGIRRCIGKVMLEGIRGSLDDSKGFTSLKIAGKDRVYYPPNYIKYDGWYPLFKDKARIQLFPCSSSSSSGGVRTGSREKQMPRKALSSSSSPSPLPTSTLSSSSSSSSYLASMRLQGDSPQSSRDISSSLGRAGLSRRASAGPPEITSSTSGAQAEGEKKDKERATSINSKARMELGEEADDGRGERDDTDLFFFSGERELAFRAAEGSRRAEEATKAAEEARKQGERMIGGIKGERRMIEATEREKKEIELRRQRGGVNVKSFHDALKFAMCGGRGSLHNSRSTQGRSSSSSSQCRLSRGVEEGRREDQGDVKMSGIEGSEEDLGGTPEEERGKETSQEGGEGIEQKKTTERRRQREGEKNEEREDEREDMETEVVKKDLDEEDMIIGDGVSIQETIDAEKDDQTTAEVSLFSSSSPSLPASSSPDQGHIPSSSSTSPLPSSTAPSPSTSMSSPPSHVYGVGACVASILLHVASEISSRIVEDEEGRGRRRTERGREDANDSQKEGEEEKEKAVHASLTTLWLALMFDEWFKEQFAFVFIQQYRPRVEE</sequence>
<feature type="region of interest" description="Disordered" evidence="11">
    <location>
        <begin position="416"/>
        <end position="664"/>
    </location>
</feature>
<feature type="compositionally biased region" description="Low complexity" evidence="11">
    <location>
        <begin position="1375"/>
        <end position="1392"/>
    </location>
</feature>
<dbReference type="GO" id="GO:0005737">
    <property type="term" value="C:cytoplasm"/>
    <property type="evidence" value="ECO:0007669"/>
    <property type="project" value="TreeGrafter"/>
</dbReference>
<feature type="compositionally biased region" description="Basic and acidic residues" evidence="11">
    <location>
        <begin position="1265"/>
        <end position="1280"/>
    </location>
</feature>
<dbReference type="GO" id="GO:0000151">
    <property type="term" value="C:ubiquitin ligase complex"/>
    <property type="evidence" value="ECO:0007669"/>
    <property type="project" value="TreeGrafter"/>
</dbReference>
<dbReference type="PANTHER" id="PTHR21497:SF24">
    <property type="entry name" value="E3 UBIQUITIN-PROTEIN LIGASE UBR1"/>
    <property type="match status" value="1"/>
</dbReference>
<evidence type="ECO:0000313" key="14">
    <source>
        <dbReference type="Proteomes" id="UP000221165"/>
    </source>
</evidence>
<comment type="pathway">
    <text evidence="2 10">Protein modification; protein ubiquitination.</text>
</comment>
<protein>
    <recommendedName>
        <fullName evidence="10">E3 ubiquitin-protein ligase</fullName>
        <ecNumber evidence="10">2.3.2.27</ecNumber>
    </recommendedName>
</protein>
<feature type="region of interest" description="Disordered" evidence="11">
    <location>
        <begin position="1298"/>
        <end position="1333"/>
    </location>
</feature>
<feature type="compositionally biased region" description="Acidic residues" evidence="11">
    <location>
        <begin position="463"/>
        <end position="477"/>
    </location>
</feature>
<feature type="compositionally biased region" description="Basic and acidic residues" evidence="11">
    <location>
        <begin position="221"/>
        <end position="235"/>
    </location>
</feature>
<dbReference type="EMBL" id="MIGC01002260">
    <property type="protein sequence ID" value="PHJ21403.1"/>
    <property type="molecule type" value="Genomic_DNA"/>
</dbReference>
<feature type="compositionally biased region" description="Basic and acidic residues" evidence="11">
    <location>
        <begin position="186"/>
        <end position="207"/>
    </location>
</feature>
<feature type="region of interest" description="Disordered" evidence="11">
    <location>
        <begin position="1157"/>
        <end position="1283"/>
    </location>
</feature>
<feature type="compositionally biased region" description="Basic and acidic residues" evidence="11">
    <location>
        <begin position="481"/>
        <end position="491"/>
    </location>
</feature>
<dbReference type="UniPathway" id="UPA00143"/>
<comment type="catalytic activity">
    <reaction evidence="1 10">
        <text>S-ubiquitinyl-[E2 ubiquitin-conjugating enzyme]-L-cysteine + [acceptor protein]-L-lysine = [E2 ubiquitin-conjugating enzyme]-L-cysteine + N(6)-ubiquitinyl-[acceptor protein]-L-lysine.</text>
        <dbReference type="EC" id="2.3.2.27"/>
    </reaction>
</comment>
<evidence type="ECO:0000256" key="5">
    <source>
        <dbReference type="ARBA" id="ARBA00022771"/>
    </source>
</evidence>
<feature type="compositionally biased region" description="Basic and acidic residues" evidence="11">
    <location>
        <begin position="1393"/>
        <end position="1405"/>
    </location>
</feature>
<name>A0A2C6L0C5_9APIC</name>
<keyword evidence="6 10" id="KW-0833">Ubl conjugation pathway</keyword>
<feature type="compositionally biased region" description="Basic and acidic residues" evidence="11">
    <location>
        <begin position="625"/>
        <end position="642"/>
    </location>
</feature>
<evidence type="ECO:0000256" key="10">
    <source>
        <dbReference type="RuleBase" id="RU366018"/>
    </source>
</evidence>
<keyword evidence="5 10" id="KW-0863">Zinc-finger</keyword>
<feature type="compositionally biased region" description="Basic and acidic residues" evidence="11">
    <location>
        <begin position="138"/>
        <end position="152"/>
    </location>
</feature>
<keyword evidence="3 10" id="KW-0808">Transferase</keyword>
<feature type="compositionally biased region" description="Low complexity" evidence="11">
    <location>
        <begin position="153"/>
        <end position="172"/>
    </location>
</feature>
<dbReference type="OrthoDB" id="340511at2759"/>
<dbReference type="Pfam" id="PF02207">
    <property type="entry name" value="zf-UBR"/>
    <property type="match status" value="1"/>
</dbReference>
<evidence type="ECO:0000256" key="1">
    <source>
        <dbReference type="ARBA" id="ARBA00000900"/>
    </source>
</evidence>
<feature type="region of interest" description="Disordered" evidence="11">
    <location>
        <begin position="763"/>
        <end position="784"/>
    </location>
</feature>
<reference evidence="13 14" key="1">
    <citation type="journal article" date="2017" name="Int. J. Parasitol.">
        <title>The genome of the protozoan parasite Cystoisospora suis and a reverse vaccinology approach to identify vaccine candidates.</title>
        <authorList>
            <person name="Palmieri N."/>
            <person name="Shrestha A."/>
            <person name="Ruttkowski B."/>
            <person name="Beck T."/>
            <person name="Vogl C."/>
            <person name="Tomley F."/>
            <person name="Blake D.P."/>
            <person name="Joachim A."/>
        </authorList>
    </citation>
    <scope>NUCLEOTIDE SEQUENCE [LARGE SCALE GENOMIC DNA]</scope>
    <source>
        <strain evidence="13 14">Wien I</strain>
    </source>
</reference>
<comment type="similarity">
    <text evidence="8 10">Belongs to the E3 ubiquitin-protein ligase UBR1-like family.</text>
</comment>
<feature type="compositionally biased region" description="Polar residues" evidence="11">
    <location>
        <begin position="173"/>
        <end position="184"/>
    </location>
</feature>
<feature type="compositionally biased region" description="Low complexity" evidence="11">
    <location>
        <begin position="330"/>
        <end position="347"/>
    </location>
</feature>
<keyword evidence="14" id="KW-1185">Reference proteome</keyword>
<dbReference type="GeneID" id="94428152"/>
<dbReference type="EC" id="2.3.2.27" evidence="10"/>
<keyword evidence="7 10" id="KW-0862">Zinc</keyword>
<dbReference type="InterPro" id="IPR039164">
    <property type="entry name" value="UBR1-like"/>
</dbReference>
<evidence type="ECO:0000259" key="12">
    <source>
        <dbReference type="PROSITE" id="PS51157"/>
    </source>
</evidence>
<evidence type="ECO:0000256" key="6">
    <source>
        <dbReference type="ARBA" id="ARBA00022786"/>
    </source>
</evidence>
<feature type="compositionally biased region" description="Low complexity" evidence="11">
    <location>
        <begin position="644"/>
        <end position="663"/>
    </location>
</feature>
<dbReference type="FunFam" id="2.10.110.30:FF:000002">
    <property type="entry name" value="Putative e3 ubiquitin-protein ligase ubr3"/>
    <property type="match status" value="1"/>
</dbReference>
<dbReference type="CDD" id="cd19673">
    <property type="entry name" value="UBR-box_UBR3"/>
    <property type="match status" value="1"/>
</dbReference>
<feature type="region of interest" description="Disordered" evidence="11">
    <location>
        <begin position="709"/>
        <end position="749"/>
    </location>
</feature>
<comment type="caution">
    <text evidence="13">The sequence shown here is derived from an EMBL/GenBank/DDBJ whole genome shotgun (WGS) entry which is preliminary data.</text>
</comment>
<evidence type="ECO:0000256" key="8">
    <source>
        <dbReference type="ARBA" id="ARBA00046341"/>
    </source>
</evidence>
<evidence type="ECO:0000256" key="3">
    <source>
        <dbReference type="ARBA" id="ARBA00022679"/>
    </source>
</evidence>
<feature type="compositionally biased region" description="Acidic residues" evidence="11">
    <location>
        <begin position="1458"/>
        <end position="1467"/>
    </location>
</feature>
<keyword evidence="4 10" id="KW-0479">Metal-binding</keyword>
<feature type="region of interest" description="Disordered" evidence="11">
    <location>
        <begin position="1"/>
        <end position="256"/>
    </location>
</feature>
<gene>
    <name evidence="13" type="ORF">CSUI_004757</name>
</gene>
<feature type="compositionally biased region" description="Low complexity" evidence="11">
    <location>
        <begin position="1504"/>
        <end position="1550"/>
    </location>
</feature>
<dbReference type="Proteomes" id="UP000221165">
    <property type="component" value="Unassembled WGS sequence"/>
</dbReference>
<dbReference type="PROSITE" id="PS51157">
    <property type="entry name" value="ZF_UBR"/>
    <property type="match status" value="1"/>
</dbReference>
<feature type="zinc finger region" description="UBR-type" evidence="9">
    <location>
        <begin position="966"/>
        <end position="1037"/>
    </location>
</feature>
<evidence type="ECO:0000256" key="7">
    <source>
        <dbReference type="ARBA" id="ARBA00022833"/>
    </source>
</evidence>
<feature type="compositionally biased region" description="Low complexity" evidence="11">
    <location>
        <begin position="37"/>
        <end position="47"/>
    </location>
</feature>
<dbReference type="SMART" id="SM00396">
    <property type="entry name" value="ZnF_UBR1"/>
    <property type="match status" value="1"/>
</dbReference>
<feature type="compositionally biased region" description="Acidic residues" evidence="11">
    <location>
        <begin position="533"/>
        <end position="544"/>
    </location>
</feature>
<feature type="domain" description="UBR-type" evidence="12">
    <location>
        <begin position="966"/>
        <end position="1037"/>
    </location>
</feature>
<feature type="region of interest" description="Disordered" evidence="11">
    <location>
        <begin position="1573"/>
        <end position="1607"/>
    </location>
</feature>
<feature type="compositionally biased region" description="Low complexity" evidence="11">
    <location>
        <begin position="605"/>
        <end position="616"/>
    </location>
</feature>
<dbReference type="Gene3D" id="2.10.110.30">
    <property type="match status" value="1"/>
</dbReference>
<feature type="compositionally biased region" description="Low complexity" evidence="11">
    <location>
        <begin position="1179"/>
        <end position="1201"/>
    </location>
</feature>
<accession>A0A2C6L0C5</accession>
<dbReference type="InterPro" id="IPR003126">
    <property type="entry name" value="Znf_UBR"/>
</dbReference>
<evidence type="ECO:0000256" key="4">
    <source>
        <dbReference type="ARBA" id="ARBA00022723"/>
    </source>
</evidence>
<feature type="compositionally biased region" description="Basic and acidic residues" evidence="11">
    <location>
        <begin position="1438"/>
        <end position="1457"/>
    </location>
</feature>
<dbReference type="PANTHER" id="PTHR21497">
    <property type="entry name" value="UBIQUITIN LIGASE E3 ALPHA-RELATED"/>
    <property type="match status" value="1"/>
</dbReference>
<dbReference type="GO" id="GO:0016567">
    <property type="term" value="P:protein ubiquitination"/>
    <property type="evidence" value="ECO:0007669"/>
    <property type="project" value="UniProtKB-UniRule"/>
</dbReference>
<comment type="function">
    <text evidence="10">Ubiquitin ligase protein which is a component of the N-end rule pathway. Recognizes and binds to proteins bearing specific N-terminal residues that are destabilizing according to the N-end rule, leading to their ubiquitination and subsequent degradation.</text>
</comment>
<evidence type="ECO:0000256" key="9">
    <source>
        <dbReference type="PROSITE-ProRule" id="PRU00508"/>
    </source>
</evidence>
<feature type="compositionally biased region" description="Basic and acidic residues" evidence="11">
    <location>
        <begin position="416"/>
        <end position="432"/>
    </location>
</feature>
<organism evidence="13 14">
    <name type="scientific">Cystoisospora suis</name>
    <dbReference type="NCBI Taxonomy" id="483139"/>
    <lineage>
        <taxon>Eukaryota</taxon>
        <taxon>Sar</taxon>
        <taxon>Alveolata</taxon>
        <taxon>Apicomplexa</taxon>
        <taxon>Conoidasida</taxon>
        <taxon>Coccidia</taxon>
        <taxon>Eucoccidiorida</taxon>
        <taxon>Eimeriorina</taxon>
        <taxon>Sarcocystidae</taxon>
        <taxon>Cystoisospora</taxon>
    </lineage>
</organism>
<feature type="compositionally biased region" description="Basic and acidic residues" evidence="11">
    <location>
        <begin position="450"/>
        <end position="462"/>
    </location>
</feature>
<dbReference type="GO" id="GO:0071596">
    <property type="term" value="P:ubiquitin-dependent protein catabolic process via the N-end rule pathway"/>
    <property type="evidence" value="ECO:0007669"/>
    <property type="project" value="UniProtKB-UniRule"/>
</dbReference>
<feature type="compositionally biased region" description="Low complexity" evidence="11">
    <location>
        <begin position="1212"/>
        <end position="1235"/>
    </location>
</feature>
<feature type="compositionally biased region" description="Basic and acidic residues" evidence="11">
    <location>
        <begin position="545"/>
        <end position="558"/>
    </location>
</feature>
<feature type="compositionally biased region" description="Low complexity" evidence="11">
    <location>
        <begin position="906"/>
        <end position="919"/>
    </location>
</feature>
<evidence type="ECO:0000256" key="11">
    <source>
        <dbReference type="SAM" id="MobiDB-lite"/>
    </source>
</evidence>
<feature type="compositionally biased region" description="Low complexity" evidence="11">
    <location>
        <begin position="11"/>
        <end position="25"/>
    </location>
</feature>
<feature type="compositionally biased region" description="Basic and acidic residues" evidence="11">
    <location>
        <begin position="1298"/>
        <end position="1320"/>
    </location>
</feature>
<dbReference type="RefSeq" id="XP_067923086.1">
    <property type="nucleotide sequence ID" value="XM_068064941.1"/>
</dbReference>
<proteinExistence type="inferred from homology"/>
<evidence type="ECO:0000256" key="2">
    <source>
        <dbReference type="ARBA" id="ARBA00004906"/>
    </source>
</evidence>
<feature type="compositionally biased region" description="Basic and acidic residues" evidence="11">
    <location>
        <begin position="498"/>
        <end position="508"/>
    </location>
</feature>
<dbReference type="GO" id="GO:0061630">
    <property type="term" value="F:ubiquitin protein ligase activity"/>
    <property type="evidence" value="ECO:0007669"/>
    <property type="project" value="UniProtKB-UniRule"/>
</dbReference>
<feature type="compositionally biased region" description="Basic and acidic residues" evidence="11">
    <location>
        <begin position="1249"/>
        <end position="1258"/>
    </location>
</feature>
<feature type="compositionally biased region" description="Basic and acidic residues" evidence="11">
    <location>
        <begin position="1588"/>
        <end position="1607"/>
    </location>
</feature>
<feature type="region of interest" description="Disordered" evidence="11">
    <location>
        <begin position="268"/>
        <end position="392"/>
    </location>
</feature>